<keyword evidence="4" id="KW-1185">Reference proteome</keyword>
<feature type="domain" description="DUF8212" evidence="2">
    <location>
        <begin position="247"/>
        <end position="303"/>
    </location>
</feature>
<name>A0A2J6PK46_9HELO</name>
<dbReference type="InterPro" id="IPR010730">
    <property type="entry name" value="HET"/>
</dbReference>
<dbReference type="Pfam" id="PF06985">
    <property type="entry name" value="HET"/>
    <property type="match status" value="1"/>
</dbReference>
<dbReference type="AlphaFoldDB" id="A0A2J6PK46"/>
<dbReference type="EMBL" id="KZ613522">
    <property type="protein sequence ID" value="PMD14403.1"/>
    <property type="molecule type" value="Genomic_DNA"/>
</dbReference>
<evidence type="ECO:0000313" key="3">
    <source>
        <dbReference type="EMBL" id="PMD14403.1"/>
    </source>
</evidence>
<proteinExistence type="predicted"/>
<dbReference type="PANTHER" id="PTHR10622:SF10">
    <property type="entry name" value="HET DOMAIN-CONTAINING PROTEIN"/>
    <property type="match status" value="1"/>
</dbReference>
<reference evidence="3 4" key="1">
    <citation type="submission" date="2016-05" db="EMBL/GenBank/DDBJ databases">
        <title>A degradative enzymes factory behind the ericoid mycorrhizal symbiosis.</title>
        <authorList>
            <consortium name="DOE Joint Genome Institute"/>
            <person name="Martino E."/>
            <person name="Morin E."/>
            <person name="Grelet G."/>
            <person name="Kuo A."/>
            <person name="Kohler A."/>
            <person name="Daghino S."/>
            <person name="Barry K."/>
            <person name="Choi C."/>
            <person name="Cichocki N."/>
            <person name="Clum A."/>
            <person name="Copeland A."/>
            <person name="Hainaut M."/>
            <person name="Haridas S."/>
            <person name="Labutti K."/>
            <person name="Lindquist E."/>
            <person name="Lipzen A."/>
            <person name="Khouja H.-R."/>
            <person name="Murat C."/>
            <person name="Ohm R."/>
            <person name="Olson A."/>
            <person name="Spatafora J."/>
            <person name="Veneault-Fourrey C."/>
            <person name="Henrissat B."/>
            <person name="Grigoriev I."/>
            <person name="Martin F."/>
            <person name="Perotto S."/>
        </authorList>
    </citation>
    <scope>NUCLEOTIDE SEQUENCE [LARGE SCALE GENOMIC DNA]</scope>
    <source>
        <strain evidence="3 4">UAMH 7357</strain>
    </source>
</reference>
<dbReference type="InterPro" id="IPR058525">
    <property type="entry name" value="DUF8212"/>
</dbReference>
<dbReference type="Pfam" id="PF26640">
    <property type="entry name" value="DUF8212"/>
    <property type="match status" value="1"/>
</dbReference>
<feature type="domain" description="Heterokaryon incompatibility" evidence="1">
    <location>
        <begin position="22"/>
        <end position="123"/>
    </location>
</feature>
<evidence type="ECO:0000259" key="2">
    <source>
        <dbReference type="Pfam" id="PF26640"/>
    </source>
</evidence>
<accession>A0A2J6PK46</accession>
<protein>
    <submittedName>
        <fullName evidence="3">HET-domain-containing protein</fullName>
    </submittedName>
</protein>
<organism evidence="3 4">
    <name type="scientific">Hyaloscypha hepaticicola</name>
    <dbReference type="NCBI Taxonomy" id="2082293"/>
    <lineage>
        <taxon>Eukaryota</taxon>
        <taxon>Fungi</taxon>
        <taxon>Dikarya</taxon>
        <taxon>Ascomycota</taxon>
        <taxon>Pezizomycotina</taxon>
        <taxon>Leotiomycetes</taxon>
        <taxon>Helotiales</taxon>
        <taxon>Hyaloscyphaceae</taxon>
        <taxon>Hyaloscypha</taxon>
    </lineage>
</organism>
<evidence type="ECO:0000259" key="1">
    <source>
        <dbReference type="Pfam" id="PF06985"/>
    </source>
</evidence>
<sequence>MRLLRTKDLQLEEFFGSSTPPYAILSHTWSREEISFHDMQSFAEKRSFGLSTPHAHRQPKIKSKGGYAKIASACAQAAKDNHDYIWIDTCCIDKSSSAELSEAINSMFRYYKEAEVCYAYLSDVRLKPEQAGYNCHLADSWCSEMGKSRWWTRGWTLQELLAPEWVIFFTSNWEEIGTKSSHKWLVSEITGIPSEVLQGAPLDSFSVAQRMSWASTRETTREEDKAYSLMGIFNIHMPLLYGEGEFAFIRLQEEIMKRSDDQTIFAWQYPPEHVASVFSSDVVGLLAPSPSAFTNSGNIIRIKNRDARPFLITNRGINLEIRHVICNEDAEKMWIVLDCQDTEYLGDDLCIEVRPSYELPGTAHRVGGGWLTTRTTLRTKSKVLTTKQDSIFLKHYTPTSSTLKVPAISISMF</sequence>
<gene>
    <name evidence="3" type="ORF">NA56DRAFT_694051</name>
</gene>
<evidence type="ECO:0000313" key="4">
    <source>
        <dbReference type="Proteomes" id="UP000235672"/>
    </source>
</evidence>
<dbReference type="PANTHER" id="PTHR10622">
    <property type="entry name" value="HET DOMAIN-CONTAINING PROTEIN"/>
    <property type="match status" value="1"/>
</dbReference>
<dbReference type="Proteomes" id="UP000235672">
    <property type="component" value="Unassembled WGS sequence"/>
</dbReference>
<dbReference type="OrthoDB" id="674604at2759"/>